<accession>A0A3B4UA93</accession>
<proteinExistence type="predicted"/>
<organism evidence="1 2">
    <name type="scientific">Seriola dumerili</name>
    <name type="common">Greater amberjack</name>
    <name type="synonym">Caranx dumerili</name>
    <dbReference type="NCBI Taxonomy" id="41447"/>
    <lineage>
        <taxon>Eukaryota</taxon>
        <taxon>Metazoa</taxon>
        <taxon>Chordata</taxon>
        <taxon>Craniata</taxon>
        <taxon>Vertebrata</taxon>
        <taxon>Euteleostomi</taxon>
        <taxon>Actinopterygii</taxon>
        <taxon>Neopterygii</taxon>
        <taxon>Teleostei</taxon>
        <taxon>Neoteleostei</taxon>
        <taxon>Acanthomorphata</taxon>
        <taxon>Carangaria</taxon>
        <taxon>Carangiformes</taxon>
        <taxon>Carangidae</taxon>
        <taxon>Seriola</taxon>
    </lineage>
</organism>
<dbReference type="Ensembl" id="ENSSDUT00000015868.1">
    <property type="protein sequence ID" value="ENSSDUP00000015581.1"/>
    <property type="gene ID" value="ENSSDUG00000011374.1"/>
</dbReference>
<keyword evidence="2" id="KW-1185">Reference proteome</keyword>
<dbReference type="AlphaFoldDB" id="A0A3B4UA93"/>
<dbReference type="Proteomes" id="UP000261420">
    <property type="component" value="Unplaced"/>
</dbReference>
<evidence type="ECO:0000313" key="2">
    <source>
        <dbReference type="Proteomes" id="UP000261420"/>
    </source>
</evidence>
<reference evidence="1" key="2">
    <citation type="submission" date="2025-09" db="UniProtKB">
        <authorList>
            <consortium name="Ensembl"/>
        </authorList>
    </citation>
    <scope>IDENTIFICATION</scope>
</reference>
<sequence>MLRNALFFSLDYYTSQRGISETIVCSSICSYPFQCFDFSEKNSYFTLYPSAERLQQPEESHLSTRDKVNRSCSVIFPGHAAVKSPLLQVSSSPVSYRHRLTRPSLQEKPVLLCSCSFTFPFMKLFRYSSVSTGFHSFPYSKKNKKLFTLDSN</sequence>
<reference evidence="1" key="1">
    <citation type="submission" date="2025-08" db="UniProtKB">
        <authorList>
            <consortium name="Ensembl"/>
        </authorList>
    </citation>
    <scope>IDENTIFICATION</scope>
</reference>
<name>A0A3B4UA93_SERDU</name>
<protein>
    <submittedName>
        <fullName evidence="1">Uncharacterized protein</fullName>
    </submittedName>
</protein>
<evidence type="ECO:0000313" key="1">
    <source>
        <dbReference type="Ensembl" id="ENSSDUP00000015581.1"/>
    </source>
</evidence>